<dbReference type="AlphaFoldDB" id="A0A7G9G204"/>
<organism evidence="2 3">
    <name type="scientific">Qiania dongpingensis</name>
    <dbReference type="NCBI Taxonomy" id="2763669"/>
    <lineage>
        <taxon>Bacteria</taxon>
        <taxon>Bacillati</taxon>
        <taxon>Bacillota</taxon>
        <taxon>Clostridia</taxon>
        <taxon>Lachnospirales</taxon>
        <taxon>Lachnospiraceae</taxon>
        <taxon>Qiania</taxon>
    </lineage>
</organism>
<evidence type="ECO:0000256" key="1">
    <source>
        <dbReference type="SAM" id="Phobius"/>
    </source>
</evidence>
<feature type="transmembrane region" description="Helical" evidence="1">
    <location>
        <begin position="88"/>
        <end position="108"/>
    </location>
</feature>
<dbReference type="Proteomes" id="UP000515823">
    <property type="component" value="Chromosome"/>
</dbReference>
<sequence>MENSAIFAVIFGAITFVGAIEIVYQIYRLTIIDAEARGLKHPKLWGLFAINGNNSSGLLMYLIGRRKYPITHLSESSRKDMEQRKKSAGIGLAFLSVGAIGMIFTMLFG</sequence>
<dbReference type="RefSeq" id="WP_249301544.1">
    <property type="nucleotide sequence ID" value="NZ_CP060634.1"/>
</dbReference>
<feature type="transmembrane region" description="Helical" evidence="1">
    <location>
        <begin position="6"/>
        <end position="27"/>
    </location>
</feature>
<proteinExistence type="predicted"/>
<accession>A0A7G9G204</accession>
<dbReference type="KEGG" id="qdo:H9Q78_10295"/>
<protein>
    <submittedName>
        <fullName evidence="2">Uncharacterized protein</fullName>
    </submittedName>
</protein>
<keyword evidence="3" id="KW-1185">Reference proteome</keyword>
<keyword evidence="1" id="KW-0472">Membrane</keyword>
<evidence type="ECO:0000313" key="2">
    <source>
        <dbReference type="EMBL" id="QNM04836.1"/>
    </source>
</evidence>
<keyword evidence="1" id="KW-0812">Transmembrane</keyword>
<keyword evidence="1" id="KW-1133">Transmembrane helix</keyword>
<evidence type="ECO:0000313" key="3">
    <source>
        <dbReference type="Proteomes" id="UP000515823"/>
    </source>
</evidence>
<reference evidence="2 3" key="1">
    <citation type="submission" date="2020-08" db="EMBL/GenBank/DDBJ databases">
        <authorList>
            <person name="Liu C."/>
            <person name="Sun Q."/>
        </authorList>
    </citation>
    <scope>NUCLEOTIDE SEQUENCE [LARGE SCALE GENOMIC DNA]</scope>
    <source>
        <strain evidence="2 3">NSJ-38</strain>
    </source>
</reference>
<name>A0A7G9G204_9FIRM</name>
<gene>
    <name evidence="2" type="ORF">H9Q78_10295</name>
</gene>
<dbReference type="EMBL" id="CP060634">
    <property type="protein sequence ID" value="QNM04836.1"/>
    <property type="molecule type" value="Genomic_DNA"/>
</dbReference>